<gene>
    <name evidence="4" type="ORF">INT45_002838</name>
</gene>
<organism evidence="4 5">
    <name type="scientific">Circinella minor</name>
    <dbReference type="NCBI Taxonomy" id="1195481"/>
    <lineage>
        <taxon>Eukaryota</taxon>
        <taxon>Fungi</taxon>
        <taxon>Fungi incertae sedis</taxon>
        <taxon>Mucoromycota</taxon>
        <taxon>Mucoromycotina</taxon>
        <taxon>Mucoromycetes</taxon>
        <taxon>Mucorales</taxon>
        <taxon>Lichtheimiaceae</taxon>
        <taxon>Circinella</taxon>
    </lineage>
</organism>
<dbReference type="InterPro" id="IPR013087">
    <property type="entry name" value="Znf_C2H2_type"/>
</dbReference>
<sequence>MPTSTPPPPLPPPSALFGSSLFEYHCQRPLYILPPPPGYHHHPAPPSSSSTCSSPVPLPPQQVYQQQQPMMVTPPPSQPTPHSTSTTTATTPYYNMTTSLPTGVKRELNDVDQTKKKRRTQDDGQLEINAARTLASFASARHSNNRLEDGSFCCSNNNGQGKHVCDQCHISFQHSSCLQRHRLEHENWKVGMSKRQQVQIVEAAHILMDIARCGMRVSVA</sequence>
<evidence type="ECO:0000256" key="2">
    <source>
        <dbReference type="SAM" id="MobiDB-lite"/>
    </source>
</evidence>
<evidence type="ECO:0000313" key="4">
    <source>
        <dbReference type="EMBL" id="KAG2219521.1"/>
    </source>
</evidence>
<dbReference type="Proteomes" id="UP000646827">
    <property type="component" value="Unassembled WGS sequence"/>
</dbReference>
<keyword evidence="5" id="KW-1185">Reference proteome</keyword>
<name>A0A8H7RYJ5_9FUNG</name>
<dbReference type="EMBL" id="JAEPRB010000176">
    <property type="protein sequence ID" value="KAG2219521.1"/>
    <property type="molecule type" value="Genomic_DNA"/>
</dbReference>
<keyword evidence="1" id="KW-0863">Zinc-finger</keyword>
<protein>
    <recommendedName>
        <fullName evidence="3">C2H2-type domain-containing protein</fullName>
    </recommendedName>
</protein>
<proteinExistence type="predicted"/>
<dbReference type="OrthoDB" id="2152896at2759"/>
<feature type="region of interest" description="Disordered" evidence="2">
    <location>
        <begin position="37"/>
        <end position="100"/>
    </location>
</feature>
<evidence type="ECO:0000259" key="3">
    <source>
        <dbReference type="PROSITE" id="PS50157"/>
    </source>
</evidence>
<evidence type="ECO:0000256" key="1">
    <source>
        <dbReference type="PROSITE-ProRule" id="PRU00042"/>
    </source>
</evidence>
<dbReference type="AlphaFoldDB" id="A0A8H7RYJ5"/>
<accession>A0A8H7RYJ5</accession>
<feature type="domain" description="C2H2-type" evidence="3">
    <location>
        <begin position="163"/>
        <end position="190"/>
    </location>
</feature>
<keyword evidence="1" id="KW-0862">Zinc</keyword>
<dbReference type="GO" id="GO:0008270">
    <property type="term" value="F:zinc ion binding"/>
    <property type="evidence" value="ECO:0007669"/>
    <property type="project" value="UniProtKB-KW"/>
</dbReference>
<feature type="compositionally biased region" description="Low complexity" evidence="2">
    <location>
        <begin position="80"/>
        <end position="99"/>
    </location>
</feature>
<feature type="compositionally biased region" description="Low complexity" evidence="2">
    <location>
        <begin position="47"/>
        <end position="71"/>
    </location>
</feature>
<keyword evidence="1" id="KW-0479">Metal-binding</keyword>
<reference evidence="4 5" key="1">
    <citation type="submission" date="2020-12" db="EMBL/GenBank/DDBJ databases">
        <title>Metabolic potential, ecology and presence of endohyphal bacteria is reflected in genomic diversity of Mucoromycotina.</title>
        <authorList>
            <person name="Muszewska A."/>
            <person name="Okrasinska A."/>
            <person name="Steczkiewicz K."/>
            <person name="Drgas O."/>
            <person name="Orlowska M."/>
            <person name="Perlinska-Lenart U."/>
            <person name="Aleksandrzak-Piekarczyk T."/>
            <person name="Szatraj K."/>
            <person name="Zielenkiewicz U."/>
            <person name="Pilsyk S."/>
            <person name="Malc E."/>
            <person name="Mieczkowski P."/>
            <person name="Kruszewska J.S."/>
            <person name="Biernat P."/>
            <person name="Pawlowska J."/>
        </authorList>
    </citation>
    <scope>NUCLEOTIDE SEQUENCE [LARGE SCALE GENOMIC DNA]</scope>
    <source>
        <strain evidence="4 5">CBS 142.35</strain>
    </source>
</reference>
<dbReference type="PROSITE" id="PS50157">
    <property type="entry name" value="ZINC_FINGER_C2H2_2"/>
    <property type="match status" value="1"/>
</dbReference>
<dbReference type="PROSITE" id="PS00028">
    <property type="entry name" value="ZINC_FINGER_C2H2_1"/>
    <property type="match status" value="1"/>
</dbReference>
<comment type="caution">
    <text evidence="4">The sequence shown here is derived from an EMBL/GenBank/DDBJ whole genome shotgun (WGS) entry which is preliminary data.</text>
</comment>
<evidence type="ECO:0000313" key="5">
    <source>
        <dbReference type="Proteomes" id="UP000646827"/>
    </source>
</evidence>